<evidence type="ECO:0000256" key="9">
    <source>
        <dbReference type="HAMAP-Rule" id="MF_01023"/>
    </source>
</evidence>
<dbReference type="Proteomes" id="UP000005435">
    <property type="component" value="Chromosome"/>
</dbReference>
<feature type="domain" description="Aminotransferase class I/classII large" evidence="10">
    <location>
        <begin position="25"/>
        <end position="350"/>
    </location>
</feature>
<comment type="catalytic activity">
    <reaction evidence="9">
        <text>L-histidinol phosphate + 2-oxoglutarate = 3-(imidazol-4-yl)-2-oxopropyl phosphate + L-glutamate</text>
        <dbReference type="Rhea" id="RHEA:23744"/>
        <dbReference type="ChEBI" id="CHEBI:16810"/>
        <dbReference type="ChEBI" id="CHEBI:29985"/>
        <dbReference type="ChEBI" id="CHEBI:57766"/>
        <dbReference type="ChEBI" id="CHEBI:57980"/>
        <dbReference type="EC" id="2.6.1.9"/>
    </reaction>
</comment>
<dbReference type="AlphaFoldDB" id="G8M2J8"/>
<comment type="similarity">
    <text evidence="2 9">Belongs to the class-II pyridoxal-phosphate-dependent aminotransferase family. Histidinol-phosphate aminotransferase subfamily.</text>
</comment>
<dbReference type="GO" id="GO:0000105">
    <property type="term" value="P:L-histidine biosynthetic process"/>
    <property type="evidence" value="ECO:0007669"/>
    <property type="project" value="UniProtKB-UniRule"/>
</dbReference>
<dbReference type="InterPro" id="IPR015421">
    <property type="entry name" value="PyrdxlP-dep_Trfase_major"/>
</dbReference>
<dbReference type="InterPro" id="IPR015424">
    <property type="entry name" value="PyrdxlP-dep_Trfase"/>
</dbReference>
<dbReference type="UniPathway" id="UPA00031">
    <property type="reaction ID" value="UER00012"/>
</dbReference>
<keyword evidence="8 9" id="KW-0368">Histidine biosynthesis</keyword>
<dbReference type="NCBIfam" id="TIGR01141">
    <property type="entry name" value="hisC"/>
    <property type="match status" value="1"/>
</dbReference>
<keyword evidence="5 9" id="KW-0028">Amino-acid biosynthesis</keyword>
<evidence type="ECO:0000256" key="4">
    <source>
        <dbReference type="ARBA" id="ARBA00022576"/>
    </source>
</evidence>
<proteinExistence type="inferred from homology"/>
<keyword evidence="7 9" id="KW-0663">Pyridoxal phosphate</keyword>
<dbReference type="OrthoDB" id="9813612at2"/>
<dbReference type="CDD" id="cd00609">
    <property type="entry name" value="AAT_like"/>
    <property type="match status" value="1"/>
</dbReference>
<evidence type="ECO:0000256" key="2">
    <source>
        <dbReference type="ARBA" id="ARBA00007970"/>
    </source>
</evidence>
<dbReference type="KEGG" id="ccl:Clocl_3928"/>
<accession>G8M2J8</accession>
<dbReference type="HOGENOM" id="CLU_017584_3_1_9"/>
<dbReference type="SUPFAM" id="SSF53383">
    <property type="entry name" value="PLP-dependent transferases"/>
    <property type="match status" value="1"/>
</dbReference>
<dbReference type="InterPro" id="IPR001917">
    <property type="entry name" value="Aminotrans_II_pyridoxalP_BS"/>
</dbReference>
<dbReference type="Gene3D" id="3.90.1150.10">
    <property type="entry name" value="Aspartate Aminotransferase, domain 1"/>
    <property type="match status" value="1"/>
</dbReference>
<comment type="cofactor">
    <cofactor evidence="1 9">
        <name>pyridoxal 5'-phosphate</name>
        <dbReference type="ChEBI" id="CHEBI:597326"/>
    </cofactor>
</comment>
<dbReference type="InterPro" id="IPR015422">
    <property type="entry name" value="PyrdxlP-dep_Trfase_small"/>
</dbReference>
<dbReference type="STRING" id="720554.Clocl_3928"/>
<dbReference type="eggNOG" id="COG0079">
    <property type="taxonomic scope" value="Bacteria"/>
</dbReference>
<dbReference type="PANTHER" id="PTHR42885:SF2">
    <property type="entry name" value="HISTIDINOL-PHOSPHATE AMINOTRANSFERASE"/>
    <property type="match status" value="1"/>
</dbReference>
<dbReference type="InterPro" id="IPR005861">
    <property type="entry name" value="HisP_aminotrans"/>
</dbReference>
<protein>
    <recommendedName>
        <fullName evidence="9">Histidinol-phosphate aminotransferase</fullName>
        <ecNumber evidence="9">2.6.1.9</ecNumber>
    </recommendedName>
    <alternativeName>
        <fullName evidence="9">Imidazole acetol-phosphate transaminase</fullName>
    </alternativeName>
</protein>
<reference evidence="11 12" key="2">
    <citation type="journal article" date="2012" name="Stand. Genomic Sci.">
        <title>Complete Genome Sequence of Clostridium clariflavum DSM 19732.</title>
        <authorList>
            <person name="Izquierdo J.A."/>
            <person name="Goodwin L."/>
            <person name="Davenport K.W."/>
            <person name="Teshima H."/>
            <person name="Bruce D."/>
            <person name="Detter C."/>
            <person name="Tapia R."/>
            <person name="Han S."/>
            <person name="Land M."/>
            <person name="Hauser L."/>
            <person name="Jeffries C.D."/>
            <person name="Han J."/>
            <person name="Pitluck S."/>
            <person name="Nolan M."/>
            <person name="Chen A."/>
            <person name="Huntemann M."/>
            <person name="Mavromatis K."/>
            <person name="Mikhailova N."/>
            <person name="Liolios K."/>
            <person name="Woyke T."/>
            <person name="Lynd L.R."/>
        </authorList>
    </citation>
    <scope>NUCLEOTIDE SEQUENCE [LARGE SCALE GENOMIC DNA]</scope>
    <source>
        <strain evidence="12">DSM 19732 / NBRC 101661 / EBR45</strain>
    </source>
</reference>
<evidence type="ECO:0000256" key="5">
    <source>
        <dbReference type="ARBA" id="ARBA00022605"/>
    </source>
</evidence>
<keyword evidence="12" id="KW-1185">Reference proteome</keyword>
<dbReference type="InterPro" id="IPR004839">
    <property type="entry name" value="Aminotransferase_I/II_large"/>
</dbReference>
<sequence>MIRDLIRSELKDFVPYTANQVPYRVKLDANESPFDLPMSVRKKLADIIMEGPKLNLYPDTDSIELRKTLSAYWGVDMEGIVVGTGSDELIQVLINTFVGKGDKVVCPVPSFGMYKITTIIGGGSTVEVALKEENGFEYDIDEFISKAKNEKAKMVILCSPNNPTGNLLSLRDIEKICSMCPNTVIVVDEAYAEFSEESAVELLPKFENLIILRTFSKAYGLAGIRCGYSLSGKAMADEINKVKPPFNISSLSQLVAKLVFEEREEIDRRIKYLTEQRTYLAEELKKIKGVTIFPSGANYILVKLPDAQAVAKELERRGILVRGYGDPVLSKYIRITVGSKEQNDILLEELANILASN</sequence>
<name>G8M2J8_ACECE</name>
<dbReference type="GO" id="GO:0030170">
    <property type="term" value="F:pyridoxal phosphate binding"/>
    <property type="evidence" value="ECO:0007669"/>
    <property type="project" value="InterPro"/>
</dbReference>
<dbReference type="GO" id="GO:0004400">
    <property type="term" value="F:histidinol-phosphate transaminase activity"/>
    <property type="evidence" value="ECO:0007669"/>
    <property type="project" value="UniProtKB-UniRule"/>
</dbReference>
<evidence type="ECO:0000313" key="12">
    <source>
        <dbReference type="Proteomes" id="UP000005435"/>
    </source>
</evidence>
<dbReference type="EC" id="2.6.1.9" evidence="9"/>
<evidence type="ECO:0000256" key="3">
    <source>
        <dbReference type="ARBA" id="ARBA00011738"/>
    </source>
</evidence>
<evidence type="ECO:0000256" key="7">
    <source>
        <dbReference type="ARBA" id="ARBA00022898"/>
    </source>
</evidence>
<feature type="modified residue" description="N6-(pyridoxal phosphate)lysine" evidence="9">
    <location>
        <position position="217"/>
    </location>
</feature>
<comment type="pathway">
    <text evidence="9">Amino-acid biosynthesis; L-histidine biosynthesis; L-histidine from 5-phospho-alpha-D-ribose 1-diphosphate: step 7/9.</text>
</comment>
<dbReference type="Gene3D" id="3.40.640.10">
    <property type="entry name" value="Type I PLP-dependent aspartate aminotransferase-like (Major domain)"/>
    <property type="match status" value="1"/>
</dbReference>
<reference evidence="12" key="1">
    <citation type="submission" date="2011-12" db="EMBL/GenBank/DDBJ databases">
        <title>Complete sequence of Clostridium clariflavum DSM 19732.</title>
        <authorList>
            <consortium name="US DOE Joint Genome Institute"/>
            <person name="Lucas S."/>
            <person name="Han J."/>
            <person name="Lapidus A."/>
            <person name="Cheng J.-F."/>
            <person name="Goodwin L."/>
            <person name="Pitluck S."/>
            <person name="Peters L."/>
            <person name="Teshima H."/>
            <person name="Detter J.C."/>
            <person name="Han C."/>
            <person name="Tapia R."/>
            <person name="Land M."/>
            <person name="Hauser L."/>
            <person name="Kyrpides N."/>
            <person name="Ivanova N."/>
            <person name="Pagani I."/>
            <person name="Kitzmiller T."/>
            <person name="Lynd L."/>
            <person name="Izquierdo J."/>
            <person name="Woyke T."/>
        </authorList>
    </citation>
    <scope>NUCLEOTIDE SEQUENCE [LARGE SCALE GENOMIC DNA]</scope>
    <source>
        <strain evidence="12">DSM 19732 / NBRC 101661 / EBR45</strain>
    </source>
</reference>
<dbReference type="Pfam" id="PF00155">
    <property type="entry name" value="Aminotran_1_2"/>
    <property type="match status" value="1"/>
</dbReference>
<dbReference type="HAMAP" id="MF_01023">
    <property type="entry name" value="HisC_aminotrans_2"/>
    <property type="match status" value="1"/>
</dbReference>
<evidence type="ECO:0000259" key="10">
    <source>
        <dbReference type="Pfam" id="PF00155"/>
    </source>
</evidence>
<evidence type="ECO:0000256" key="8">
    <source>
        <dbReference type="ARBA" id="ARBA00023102"/>
    </source>
</evidence>
<keyword evidence="4 9" id="KW-0032">Aminotransferase</keyword>
<evidence type="ECO:0000256" key="1">
    <source>
        <dbReference type="ARBA" id="ARBA00001933"/>
    </source>
</evidence>
<evidence type="ECO:0000256" key="6">
    <source>
        <dbReference type="ARBA" id="ARBA00022679"/>
    </source>
</evidence>
<keyword evidence="6 9" id="KW-0808">Transferase</keyword>
<dbReference type="EMBL" id="CP003065">
    <property type="protein sequence ID" value="AEV70368.1"/>
    <property type="molecule type" value="Genomic_DNA"/>
</dbReference>
<gene>
    <name evidence="9" type="primary">hisC</name>
    <name evidence="11" type="ordered locus">Clocl_3928</name>
</gene>
<dbReference type="PANTHER" id="PTHR42885">
    <property type="entry name" value="HISTIDINOL-PHOSPHATE AMINOTRANSFERASE-RELATED"/>
    <property type="match status" value="1"/>
</dbReference>
<organism evidence="11 12">
    <name type="scientific">Acetivibrio clariflavus (strain DSM 19732 / NBRC 101661 / EBR45)</name>
    <name type="common">Clostridium clariflavum</name>
    <dbReference type="NCBI Taxonomy" id="720554"/>
    <lineage>
        <taxon>Bacteria</taxon>
        <taxon>Bacillati</taxon>
        <taxon>Bacillota</taxon>
        <taxon>Clostridia</taxon>
        <taxon>Eubacteriales</taxon>
        <taxon>Oscillospiraceae</taxon>
        <taxon>Acetivibrio</taxon>
    </lineage>
</organism>
<dbReference type="PROSITE" id="PS00599">
    <property type="entry name" value="AA_TRANSFER_CLASS_2"/>
    <property type="match status" value="1"/>
</dbReference>
<evidence type="ECO:0000313" key="11">
    <source>
        <dbReference type="EMBL" id="AEV70368.1"/>
    </source>
</evidence>
<dbReference type="RefSeq" id="WP_014256869.1">
    <property type="nucleotide sequence ID" value="NC_016627.1"/>
</dbReference>
<comment type="subunit">
    <text evidence="3 9">Homodimer.</text>
</comment>